<dbReference type="AlphaFoldDB" id="A0A1H1QIX7"/>
<dbReference type="InterPro" id="IPR020476">
    <property type="entry name" value="Nudix_hydrolase"/>
</dbReference>
<evidence type="ECO:0000256" key="3">
    <source>
        <dbReference type="ARBA" id="ARBA00022801"/>
    </source>
</evidence>
<organism evidence="7 8">
    <name type="scientific">Microlunatus soli</name>
    <dbReference type="NCBI Taxonomy" id="630515"/>
    <lineage>
        <taxon>Bacteria</taxon>
        <taxon>Bacillati</taxon>
        <taxon>Actinomycetota</taxon>
        <taxon>Actinomycetes</taxon>
        <taxon>Propionibacteriales</taxon>
        <taxon>Propionibacteriaceae</taxon>
        <taxon>Microlunatus</taxon>
    </lineage>
</organism>
<evidence type="ECO:0000313" key="8">
    <source>
        <dbReference type="Proteomes" id="UP000199103"/>
    </source>
</evidence>
<evidence type="ECO:0000256" key="5">
    <source>
        <dbReference type="RuleBase" id="RU003476"/>
    </source>
</evidence>
<gene>
    <name evidence="7" type="ORF">SAMN04489812_1273</name>
</gene>
<keyword evidence="3 5" id="KW-0378">Hydrolase</keyword>
<keyword evidence="8" id="KW-1185">Reference proteome</keyword>
<evidence type="ECO:0000256" key="2">
    <source>
        <dbReference type="ARBA" id="ARBA00005582"/>
    </source>
</evidence>
<dbReference type="Gene3D" id="3.90.79.10">
    <property type="entry name" value="Nucleoside Triphosphate Pyrophosphohydrolase"/>
    <property type="match status" value="1"/>
</dbReference>
<dbReference type="PROSITE" id="PS51462">
    <property type="entry name" value="NUDIX"/>
    <property type="match status" value="1"/>
</dbReference>
<dbReference type="InterPro" id="IPR000086">
    <property type="entry name" value="NUDIX_hydrolase_dom"/>
</dbReference>
<evidence type="ECO:0000313" key="7">
    <source>
        <dbReference type="EMBL" id="SDS22849.1"/>
    </source>
</evidence>
<accession>A0A1H1QIX7</accession>
<evidence type="ECO:0000256" key="1">
    <source>
        <dbReference type="ARBA" id="ARBA00001946"/>
    </source>
</evidence>
<protein>
    <submittedName>
        <fullName evidence="7">NUDIX domain-containing protein</fullName>
    </submittedName>
</protein>
<comment type="cofactor">
    <cofactor evidence="1">
        <name>Mg(2+)</name>
        <dbReference type="ChEBI" id="CHEBI:18420"/>
    </cofactor>
</comment>
<dbReference type="PROSITE" id="PS00893">
    <property type="entry name" value="NUDIX_BOX"/>
    <property type="match status" value="1"/>
</dbReference>
<feature type="domain" description="Nudix hydrolase" evidence="6">
    <location>
        <begin position="49"/>
        <end position="185"/>
    </location>
</feature>
<name>A0A1H1QIX7_9ACTN</name>
<dbReference type="SUPFAM" id="SSF55811">
    <property type="entry name" value="Nudix"/>
    <property type="match status" value="1"/>
</dbReference>
<dbReference type="CDD" id="cd02883">
    <property type="entry name" value="NUDIX_Hydrolase"/>
    <property type="match status" value="1"/>
</dbReference>
<keyword evidence="4" id="KW-0460">Magnesium</keyword>
<dbReference type="Pfam" id="PF00293">
    <property type="entry name" value="NUDIX"/>
    <property type="match status" value="1"/>
</dbReference>
<sequence>MTGHYPQLAPKHLRYVFCPRCAGRLDPAQRDQVNRFQRPTCSACGWVYYPPNYAGALVVVESDDGLVMIHPPGCDEQEPCGLPGGIVEFGESPEECAVREVQEETGLTVELTAELCRLFDRATGDGDPLEFGPMMQFGFVGRVVGGDLREGDEGTAVIYRYGDVPRISRRRRGSARVFDHYLNRG</sequence>
<dbReference type="PANTHER" id="PTHR43222">
    <property type="entry name" value="NUDIX HYDROLASE 23"/>
    <property type="match status" value="1"/>
</dbReference>
<dbReference type="EMBL" id="LT629772">
    <property type="protein sequence ID" value="SDS22849.1"/>
    <property type="molecule type" value="Genomic_DNA"/>
</dbReference>
<dbReference type="OrthoDB" id="9801098at2"/>
<evidence type="ECO:0000259" key="6">
    <source>
        <dbReference type="PROSITE" id="PS51462"/>
    </source>
</evidence>
<dbReference type="InterPro" id="IPR020084">
    <property type="entry name" value="NUDIX_hydrolase_CS"/>
</dbReference>
<dbReference type="Proteomes" id="UP000199103">
    <property type="component" value="Chromosome I"/>
</dbReference>
<dbReference type="RefSeq" id="WP_091521598.1">
    <property type="nucleotide sequence ID" value="NZ_LT629772.1"/>
</dbReference>
<comment type="similarity">
    <text evidence="2 5">Belongs to the Nudix hydrolase family.</text>
</comment>
<reference evidence="7 8" key="1">
    <citation type="submission" date="2016-10" db="EMBL/GenBank/DDBJ databases">
        <authorList>
            <person name="de Groot N.N."/>
        </authorList>
    </citation>
    <scope>NUCLEOTIDE SEQUENCE [LARGE SCALE GENOMIC DNA]</scope>
    <source>
        <strain evidence="7 8">DSM 21800</strain>
    </source>
</reference>
<proteinExistence type="inferred from homology"/>
<dbReference type="STRING" id="630515.SAMN04489812_1273"/>
<evidence type="ECO:0000256" key="4">
    <source>
        <dbReference type="ARBA" id="ARBA00022842"/>
    </source>
</evidence>
<dbReference type="PANTHER" id="PTHR43222:SF2">
    <property type="entry name" value="NUDIX HYDROLASE 23, CHLOROPLASTIC"/>
    <property type="match status" value="1"/>
</dbReference>
<dbReference type="InterPro" id="IPR015797">
    <property type="entry name" value="NUDIX_hydrolase-like_dom_sf"/>
</dbReference>
<dbReference type="GO" id="GO:0016787">
    <property type="term" value="F:hydrolase activity"/>
    <property type="evidence" value="ECO:0007669"/>
    <property type="project" value="UniProtKB-KW"/>
</dbReference>
<dbReference type="PRINTS" id="PR00502">
    <property type="entry name" value="NUDIXFAMILY"/>
</dbReference>